<evidence type="ECO:0000259" key="6">
    <source>
        <dbReference type="PROSITE" id="PS51007"/>
    </source>
</evidence>
<comment type="caution">
    <text evidence="7">The sequence shown here is derived from an EMBL/GenBank/DDBJ whole genome shotgun (WGS) entry which is preliminary data.</text>
</comment>
<feature type="chain" id="PRO_5012404656" description="Cytochrome c domain-containing protein" evidence="5">
    <location>
        <begin position="34"/>
        <end position="161"/>
    </location>
</feature>
<keyword evidence="3 4" id="KW-0408">Iron</keyword>
<gene>
    <name evidence="7" type="ORF">COA96_12700</name>
</gene>
<protein>
    <recommendedName>
        <fullName evidence="6">Cytochrome c domain-containing protein</fullName>
    </recommendedName>
</protein>
<dbReference type="EMBL" id="NVVJ01000045">
    <property type="protein sequence ID" value="PCJ23054.1"/>
    <property type="molecule type" value="Genomic_DNA"/>
</dbReference>
<feature type="signal peptide" evidence="5">
    <location>
        <begin position="1"/>
        <end position="33"/>
    </location>
</feature>
<proteinExistence type="predicted"/>
<feature type="domain" description="Cytochrome c" evidence="6">
    <location>
        <begin position="69"/>
        <end position="138"/>
    </location>
</feature>
<evidence type="ECO:0000313" key="7">
    <source>
        <dbReference type="EMBL" id="PCJ23054.1"/>
    </source>
</evidence>
<evidence type="ECO:0000256" key="5">
    <source>
        <dbReference type="SAM" id="SignalP"/>
    </source>
</evidence>
<keyword evidence="1 4" id="KW-0349">Heme</keyword>
<dbReference type="InterPro" id="IPR036909">
    <property type="entry name" value="Cyt_c-like_dom_sf"/>
</dbReference>
<evidence type="ECO:0000256" key="2">
    <source>
        <dbReference type="ARBA" id="ARBA00022723"/>
    </source>
</evidence>
<evidence type="ECO:0000256" key="1">
    <source>
        <dbReference type="ARBA" id="ARBA00022617"/>
    </source>
</evidence>
<dbReference type="PROSITE" id="PS51007">
    <property type="entry name" value="CYTC"/>
    <property type="match status" value="1"/>
</dbReference>
<dbReference type="InterPro" id="IPR009056">
    <property type="entry name" value="Cyt_c-like_dom"/>
</dbReference>
<keyword evidence="2 4" id="KW-0479">Metal-binding</keyword>
<accession>A0A2A5AUR4</accession>
<sequence length="161" mass="17630">MILCNQGNCMLGKLRNLLIAFSLLTFVAGCSTSAEPEVINTPEVEVAAIPEEPAIPEKRTLNDGVFSEAQASAGQYVYDNSCKTCHDMRFYRGVLRSWANQPLIDFWYSILGEMPADNPGSLSDNEYTEVIAYILSENGFPAGDTELDPNNGMEQISIVAP</sequence>
<dbReference type="GO" id="GO:0009055">
    <property type="term" value="F:electron transfer activity"/>
    <property type="evidence" value="ECO:0007669"/>
    <property type="project" value="InterPro"/>
</dbReference>
<dbReference type="AlphaFoldDB" id="A0A2A5AUR4"/>
<dbReference type="Pfam" id="PF13442">
    <property type="entry name" value="Cytochrome_CBB3"/>
    <property type="match status" value="1"/>
</dbReference>
<organism evidence="7 8">
    <name type="scientific">SAR86 cluster bacterium</name>
    <dbReference type="NCBI Taxonomy" id="2030880"/>
    <lineage>
        <taxon>Bacteria</taxon>
        <taxon>Pseudomonadati</taxon>
        <taxon>Pseudomonadota</taxon>
        <taxon>Gammaproteobacteria</taxon>
        <taxon>SAR86 cluster</taxon>
    </lineage>
</organism>
<dbReference type="GO" id="GO:0046872">
    <property type="term" value="F:metal ion binding"/>
    <property type="evidence" value="ECO:0007669"/>
    <property type="project" value="UniProtKB-KW"/>
</dbReference>
<dbReference type="Gene3D" id="1.10.760.10">
    <property type="entry name" value="Cytochrome c-like domain"/>
    <property type="match status" value="1"/>
</dbReference>
<dbReference type="SUPFAM" id="SSF46626">
    <property type="entry name" value="Cytochrome c"/>
    <property type="match status" value="1"/>
</dbReference>
<evidence type="ECO:0000256" key="4">
    <source>
        <dbReference type="PROSITE-ProRule" id="PRU00433"/>
    </source>
</evidence>
<reference evidence="8" key="1">
    <citation type="submission" date="2017-08" db="EMBL/GenBank/DDBJ databases">
        <title>A dynamic microbial community with high functional redundancy inhabits the cold, oxic subseafloor aquifer.</title>
        <authorList>
            <person name="Tully B.J."/>
            <person name="Wheat C.G."/>
            <person name="Glazer B.T."/>
            <person name="Huber J.A."/>
        </authorList>
    </citation>
    <scope>NUCLEOTIDE SEQUENCE [LARGE SCALE GENOMIC DNA]</scope>
</reference>
<evidence type="ECO:0000256" key="3">
    <source>
        <dbReference type="ARBA" id="ARBA00023004"/>
    </source>
</evidence>
<evidence type="ECO:0000313" key="8">
    <source>
        <dbReference type="Proteomes" id="UP000218327"/>
    </source>
</evidence>
<dbReference type="Proteomes" id="UP000218327">
    <property type="component" value="Unassembled WGS sequence"/>
</dbReference>
<keyword evidence="5" id="KW-0732">Signal</keyword>
<dbReference type="GO" id="GO:0020037">
    <property type="term" value="F:heme binding"/>
    <property type="evidence" value="ECO:0007669"/>
    <property type="project" value="InterPro"/>
</dbReference>
<name>A0A2A5AUR4_9GAMM</name>